<evidence type="ECO:0000259" key="4">
    <source>
        <dbReference type="Pfam" id="PF16516"/>
    </source>
</evidence>
<evidence type="ECO:0000256" key="2">
    <source>
        <dbReference type="SAM" id="Coils"/>
    </source>
</evidence>
<feature type="region of interest" description="Disordered" evidence="3">
    <location>
        <begin position="325"/>
        <end position="349"/>
    </location>
</feature>
<keyword evidence="6" id="KW-1185">Reference proteome</keyword>
<proteinExistence type="predicted"/>
<name>A0ABY7G043_MYAAR</name>
<dbReference type="PANTHER" id="PTHR31553">
    <property type="entry name" value="NF-KAPPA-B ESSENTIAL MODULATOR"/>
    <property type="match status" value="1"/>
</dbReference>
<evidence type="ECO:0000313" key="6">
    <source>
        <dbReference type="Proteomes" id="UP001164746"/>
    </source>
</evidence>
<dbReference type="Pfam" id="PF16516">
    <property type="entry name" value="CC2-LZ"/>
    <property type="match status" value="1"/>
</dbReference>
<protein>
    <submittedName>
        <fullName evidence="5">OPTN-like protein</fullName>
    </submittedName>
</protein>
<organism evidence="5 6">
    <name type="scientific">Mya arenaria</name>
    <name type="common">Soft-shell clam</name>
    <dbReference type="NCBI Taxonomy" id="6604"/>
    <lineage>
        <taxon>Eukaryota</taxon>
        <taxon>Metazoa</taxon>
        <taxon>Spiralia</taxon>
        <taxon>Lophotrochozoa</taxon>
        <taxon>Mollusca</taxon>
        <taxon>Bivalvia</taxon>
        <taxon>Autobranchia</taxon>
        <taxon>Heteroconchia</taxon>
        <taxon>Euheterodonta</taxon>
        <taxon>Imparidentia</taxon>
        <taxon>Neoheterodontei</taxon>
        <taxon>Myida</taxon>
        <taxon>Myoidea</taxon>
        <taxon>Myidae</taxon>
        <taxon>Mya</taxon>
    </lineage>
</organism>
<dbReference type="PANTHER" id="PTHR31553:SF1">
    <property type="entry name" value="NF-KAPPA-B ESSENTIAL MODULATOR"/>
    <property type="match status" value="1"/>
</dbReference>
<reference evidence="5" key="1">
    <citation type="submission" date="2022-11" db="EMBL/GenBank/DDBJ databases">
        <title>Centuries of genome instability and evolution in soft-shell clam transmissible cancer (bioRxiv).</title>
        <authorList>
            <person name="Hart S.F.M."/>
            <person name="Yonemitsu M.A."/>
            <person name="Giersch R.M."/>
            <person name="Beal B.F."/>
            <person name="Arriagada G."/>
            <person name="Davis B.W."/>
            <person name="Ostrander E.A."/>
            <person name="Goff S.P."/>
            <person name="Metzger M.J."/>
        </authorList>
    </citation>
    <scope>NUCLEOTIDE SEQUENCE</scope>
    <source>
        <strain evidence="5">MELC-2E11</strain>
        <tissue evidence="5">Siphon/mantle</tissue>
    </source>
</reference>
<feature type="domain" description="NF-kappa-B essential modulator NEMO CC2-LZ" evidence="4">
    <location>
        <begin position="411"/>
        <end position="498"/>
    </location>
</feature>
<feature type="region of interest" description="Disordered" evidence="3">
    <location>
        <begin position="120"/>
        <end position="145"/>
    </location>
</feature>
<dbReference type="Gene3D" id="1.20.5.990">
    <property type="entry name" value="Nemo cc2-lz domain - 1d5 darpin complex"/>
    <property type="match status" value="1"/>
</dbReference>
<feature type="coiled-coil region" evidence="2">
    <location>
        <begin position="429"/>
        <end position="495"/>
    </location>
</feature>
<evidence type="ECO:0000256" key="3">
    <source>
        <dbReference type="SAM" id="MobiDB-lite"/>
    </source>
</evidence>
<dbReference type="InterPro" id="IPR032419">
    <property type="entry name" value="CC2-LZ_dom"/>
</dbReference>
<feature type="compositionally biased region" description="Basic and acidic residues" evidence="3">
    <location>
        <begin position="283"/>
        <end position="302"/>
    </location>
</feature>
<sequence length="572" mass="65513">MEGRQKLKTLCETRWMSRADALRTFKNAYRVVVHALETLQENGDVKASDHLNAILQFQFIVTLVATEHILSNLVGLTAVLQAVDMDLLEAIEQTKVVMQIYQAERDDPLKYSTSRRKKEAEDVTEFSQHRPATAQHQCPSNPWKGKVRESNQQNLQRFEALQRQILQLGAENEKYKQCLQGPEKQVLVNTAVDEGEIETYKKRCNELSHQVYNFHEQNEQLMADLQQVNAHKVQIQMENNRLYEDNLALQKKMQSFLGDMNKTKFSLGALQDPSNTQYQYGKDSGEKESPEKEQTGSVPEKSDMEILALQAAAMGDRVLSAENAAEQTEMLRSQLQEEKSKTTKQSQTLTSRELEINRLQGKLGEQEQLIGHYKEQLDSQIANLTLEHQRQQDNLVQQLDHFKSGPKTRQQLEEINRLTAQTIAAEEAITFRDDQIKELKSEIARLKDDVDNTIPVLRAQLEVYQQDFEAERNARERQVEEKENIIAEMKNLEVKNQQVVPMFSTVHHPRAVTTNNSQSDPGINYKGVTKGNSSLVGLAQRAVAVVKTKRATRPVPSVEFTVPIWTHFRYMS</sequence>
<evidence type="ECO:0000256" key="1">
    <source>
        <dbReference type="ARBA" id="ARBA00023054"/>
    </source>
</evidence>
<dbReference type="InterPro" id="IPR051301">
    <property type="entry name" value="Optineurin/NFkB_EssMod"/>
</dbReference>
<dbReference type="Proteomes" id="UP001164746">
    <property type="component" value="Chromosome 14"/>
</dbReference>
<accession>A0ABY7G043</accession>
<keyword evidence="1 2" id="KW-0175">Coiled coil</keyword>
<gene>
    <name evidence="5" type="ORF">MAR_012217</name>
</gene>
<feature type="region of interest" description="Disordered" evidence="3">
    <location>
        <begin position="267"/>
        <end position="302"/>
    </location>
</feature>
<evidence type="ECO:0000313" key="5">
    <source>
        <dbReference type="EMBL" id="WAR26513.1"/>
    </source>
</evidence>
<dbReference type="EMBL" id="CP111025">
    <property type="protein sequence ID" value="WAR26513.1"/>
    <property type="molecule type" value="Genomic_DNA"/>
</dbReference>